<organism evidence="2 3">
    <name type="scientific">Pedobacter changchengzhani</name>
    <dbReference type="NCBI Taxonomy" id="2529274"/>
    <lineage>
        <taxon>Bacteria</taxon>
        <taxon>Pseudomonadati</taxon>
        <taxon>Bacteroidota</taxon>
        <taxon>Sphingobacteriia</taxon>
        <taxon>Sphingobacteriales</taxon>
        <taxon>Sphingobacteriaceae</taxon>
        <taxon>Pedobacter</taxon>
    </lineage>
</organism>
<keyword evidence="1" id="KW-1133">Transmembrane helix</keyword>
<dbReference type="RefSeq" id="WP_133261631.1">
    <property type="nucleotide sequence ID" value="NZ_SJCY01000003.1"/>
</dbReference>
<name>A0A4V3A090_9SPHI</name>
<keyword evidence="3" id="KW-1185">Reference proteome</keyword>
<evidence type="ECO:0000256" key="1">
    <source>
        <dbReference type="SAM" id="Phobius"/>
    </source>
</evidence>
<comment type="caution">
    <text evidence="2">The sequence shown here is derived from an EMBL/GenBank/DDBJ whole genome shotgun (WGS) entry which is preliminary data.</text>
</comment>
<sequence>MSKLLDSITINPMIQNLHFIEDSTIIQSIDHSYDKQLIKLYYIINKILTDKQTYFFFLVSGLSVIWFKVSASLSK</sequence>
<proteinExistence type="predicted"/>
<protein>
    <submittedName>
        <fullName evidence="2">Uncharacterized protein</fullName>
    </submittedName>
</protein>
<dbReference type="EMBL" id="SJCY01000003">
    <property type="protein sequence ID" value="TDG36683.1"/>
    <property type="molecule type" value="Genomic_DNA"/>
</dbReference>
<evidence type="ECO:0000313" key="2">
    <source>
        <dbReference type="EMBL" id="TDG36683.1"/>
    </source>
</evidence>
<accession>A0A4V3A090</accession>
<dbReference type="AlphaFoldDB" id="A0A4V3A090"/>
<gene>
    <name evidence="2" type="ORF">EZJ43_05200</name>
</gene>
<evidence type="ECO:0000313" key="3">
    <source>
        <dbReference type="Proteomes" id="UP000295668"/>
    </source>
</evidence>
<keyword evidence="1" id="KW-0472">Membrane</keyword>
<dbReference type="Proteomes" id="UP000295668">
    <property type="component" value="Unassembled WGS sequence"/>
</dbReference>
<keyword evidence="1" id="KW-0812">Transmembrane</keyword>
<reference evidence="2 3" key="1">
    <citation type="submission" date="2019-02" db="EMBL/GenBank/DDBJ databases">
        <title>Pedobacter sp. nov., a novel speices isolated from soil of pinguins habitat in Antarcitica.</title>
        <authorList>
            <person name="He R.-H."/>
        </authorList>
    </citation>
    <scope>NUCLEOTIDE SEQUENCE [LARGE SCALE GENOMIC DNA]</scope>
    <source>
        <strain evidence="2 3">E01020</strain>
    </source>
</reference>
<feature type="transmembrane region" description="Helical" evidence="1">
    <location>
        <begin position="54"/>
        <end position="73"/>
    </location>
</feature>